<name>A0ABD2QJH1_9PLAT</name>
<evidence type="ECO:0000256" key="2">
    <source>
        <dbReference type="SAM" id="Phobius"/>
    </source>
</evidence>
<keyword evidence="2" id="KW-0812">Transmembrane</keyword>
<sequence length="68" mass="7826">MFGWRVAFFLAACTQFMAAIVYLLFASCEEQSWSKNLRFKDTQGTGKDKNRERHGSEAFFSSDTESPF</sequence>
<keyword evidence="2" id="KW-1133">Transmembrane helix</keyword>
<dbReference type="AlphaFoldDB" id="A0ABD2QJH1"/>
<organism evidence="3 4">
    <name type="scientific">Cichlidogyrus casuarinus</name>
    <dbReference type="NCBI Taxonomy" id="1844966"/>
    <lineage>
        <taxon>Eukaryota</taxon>
        <taxon>Metazoa</taxon>
        <taxon>Spiralia</taxon>
        <taxon>Lophotrochozoa</taxon>
        <taxon>Platyhelminthes</taxon>
        <taxon>Monogenea</taxon>
        <taxon>Monopisthocotylea</taxon>
        <taxon>Dactylogyridea</taxon>
        <taxon>Ancyrocephalidae</taxon>
        <taxon>Cichlidogyrus</taxon>
    </lineage>
</organism>
<evidence type="ECO:0000313" key="4">
    <source>
        <dbReference type="Proteomes" id="UP001626550"/>
    </source>
</evidence>
<proteinExistence type="predicted"/>
<protein>
    <submittedName>
        <fullName evidence="3">Uncharacterized protein</fullName>
    </submittedName>
</protein>
<feature type="region of interest" description="Disordered" evidence="1">
    <location>
        <begin position="40"/>
        <end position="68"/>
    </location>
</feature>
<dbReference type="EMBL" id="JBJKFK010000123">
    <property type="protein sequence ID" value="KAL3319573.1"/>
    <property type="molecule type" value="Genomic_DNA"/>
</dbReference>
<keyword evidence="2" id="KW-0472">Membrane</keyword>
<feature type="compositionally biased region" description="Basic and acidic residues" evidence="1">
    <location>
        <begin position="40"/>
        <end position="56"/>
    </location>
</feature>
<evidence type="ECO:0000313" key="3">
    <source>
        <dbReference type="EMBL" id="KAL3319573.1"/>
    </source>
</evidence>
<keyword evidence="4" id="KW-1185">Reference proteome</keyword>
<reference evidence="3 4" key="1">
    <citation type="submission" date="2024-11" db="EMBL/GenBank/DDBJ databases">
        <title>Adaptive evolution of stress response genes in parasites aligns with host niche diversity.</title>
        <authorList>
            <person name="Hahn C."/>
            <person name="Resl P."/>
        </authorList>
    </citation>
    <scope>NUCLEOTIDE SEQUENCE [LARGE SCALE GENOMIC DNA]</scope>
    <source>
        <strain evidence="3">EGGRZ-B1_66</strain>
        <tissue evidence="3">Body</tissue>
    </source>
</reference>
<feature type="transmembrane region" description="Helical" evidence="2">
    <location>
        <begin position="6"/>
        <end position="25"/>
    </location>
</feature>
<dbReference type="PROSITE" id="PS51257">
    <property type="entry name" value="PROKAR_LIPOPROTEIN"/>
    <property type="match status" value="1"/>
</dbReference>
<dbReference type="Proteomes" id="UP001626550">
    <property type="component" value="Unassembled WGS sequence"/>
</dbReference>
<accession>A0ABD2QJH1</accession>
<gene>
    <name evidence="3" type="ORF">Ciccas_001749</name>
</gene>
<evidence type="ECO:0000256" key="1">
    <source>
        <dbReference type="SAM" id="MobiDB-lite"/>
    </source>
</evidence>
<comment type="caution">
    <text evidence="3">The sequence shown here is derived from an EMBL/GenBank/DDBJ whole genome shotgun (WGS) entry which is preliminary data.</text>
</comment>
<feature type="compositionally biased region" description="Polar residues" evidence="1">
    <location>
        <begin position="59"/>
        <end position="68"/>
    </location>
</feature>